<keyword evidence="8" id="KW-1185">Reference proteome</keyword>
<comment type="subcellular location">
    <subcellularLocation>
        <location evidence="1">Membrane</location>
        <topology evidence="1">Multi-pass membrane protein</topology>
    </subcellularLocation>
</comment>
<evidence type="ECO:0000259" key="6">
    <source>
        <dbReference type="PROSITE" id="PS50850"/>
    </source>
</evidence>
<feature type="transmembrane region" description="Helical" evidence="5">
    <location>
        <begin position="6"/>
        <end position="23"/>
    </location>
</feature>
<feature type="transmembrane region" description="Helical" evidence="5">
    <location>
        <begin position="337"/>
        <end position="355"/>
    </location>
</feature>
<dbReference type="InterPro" id="IPR050382">
    <property type="entry name" value="MFS_Na/Anion_cotransporter"/>
</dbReference>
<name>A0A6I2MKK7_9FLAO</name>
<keyword evidence="2 5" id="KW-0812">Transmembrane</keyword>
<dbReference type="InterPro" id="IPR036259">
    <property type="entry name" value="MFS_trans_sf"/>
</dbReference>
<dbReference type="InterPro" id="IPR020846">
    <property type="entry name" value="MFS_dom"/>
</dbReference>
<dbReference type="EMBL" id="WKJH01000001">
    <property type="protein sequence ID" value="MRX62624.1"/>
    <property type="molecule type" value="Genomic_DNA"/>
</dbReference>
<dbReference type="PANTHER" id="PTHR11662">
    <property type="entry name" value="SOLUTE CARRIER FAMILY 17"/>
    <property type="match status" value="1"/>
</dbReference>
<dbReference type="GO" id="GO:0015134">
    <property type="term" value="F:hexuronate transmembrane transporter activity"/>
    <property type="evidence" value="ECO:0007669"/>
    <property type="project" value="TreeGrafter"/>
</dbReference>
<dbReference type="PANTHER" id="PTHR11662:SF285">
    <property type="entry name" value="HEXURONATE TRANSPORTER"/>
    <property type="match status" value="1"/>
</dbReference>
<feature type="transmembrane region" description="Helical" evidence="5">
    <location>
        <begin position="312"/>
        <end position="331"/>
    </location>
</feature>
<proteinExistence type="predicted"/>
<evidence type="ECO:0000256" key="2">
    <source>
        <dbReference type="ARBA" id="ARBA00022692"/>
    </source>
</evidence>
<feature type="domain" description="Major facilitator superfamily (MFS) profile" evidence="6">
    <location>
        <begin position="10"/>
        <end position="425"/>
    </location>
</feature>
<feature type="transmembrane region" description="Helical" evidence="5">
    <location>
        <begin position="143"/>
        <end position="164"/>
    </location>
</feature>
<feature type="transmembrane region" description="Helical" evidence="5">
    <location>
        <begin position="367"/>
        <end position="390"/>
    </location>
</feature>
<sequence length="429" mass="47002">MKVKGLRWVIIGLIFLATVINYIDRSALSIMWGGEDVEGSIAQSLGLTKYHYGLISNVFMVAYALGQLFSGKLFDKVGTRIGYVISIGVWGISSFLHSTVRGFFSLAFFRTTLGLSEAGNWPGGVKSNAEWFPIKERAIAQGLFNAGASIGSVIAPPFIATLFVAFGWRITFMVVGSFGILWIIPWLLINKAGPKKHPWITKEEQDFILEGQSLADQNATEDTKGKSLKEILSFKESWAVVVGRFFLEPIWWIFVTWMPIYLFDIYGFNVKEVGMFLWLPYVGAALGSIIGGYVSGKIIAKTNSIDKGRKTTILIGGVIMLAGLIATVLIGDTAEKFVAIVFFVLFGFQFAISNVQTLPSDFFSGKSVGSLAGLGGMIGVLSVIIMNFLVPVIVDNYSYTPIFVVIGIFVPLGVGAIYYFARKIESVEK</sequence>
<keyword evidence="4 5" id="KW-0472">Membrane</keyword>
<feature type="transmembrane region" description="Helical" evidence="5">
    <location>
        <begin position="50"/>
        <end position="69"/>
    </location>
</feature>
<dbReference type="PIRSF" id="PIRSF002808">
    <property type="entry name" value="Hexose_phosphate_transp"/>
    <property type="match status" value="1"/>
</dbReference>
<dbReference type="AlphaFoldDB" id="A0A6I2MKK7"/>
<evidence type="ECO:0000313" key="7">
    <source>
        <dbReference type="EMBL" id="MRX62624.1"/>
    </source>
</evidence>
<dbReference type="Gene3D" id="1.20.1250.20">
    <property type="entry name" value="MFS general substrate transporter like domains"/>
    <property type="match status" value="2"/>
</dbReference>
<dbReference type="InterPro" id="IPR011701">
    <property type="entry name" value="MFS"/>
</dbReference>
<feature type="transmembrane region" description="Helical" evidence="5">
    <location>
        <begin position="402"/>
        <end position="421"/>
    </location>
</feature>
<dbReference type="GO" id="GO:0016020">
    <property type="term" value="C:membrane"/>
    <property type="evidence" value="ECO:0007669"/>
    <property type="project" value="UniProtKB-SubCell"/>
</dbReference>
<feature type="transmembrane region" description="Helical" evidence="5">
    <location>
        <begin position="170"/>
        <end position="189"/>
    </location>
</feature>
<dbReference type="Pfam" id="PF07690">
    <property type="entry name" value="MFS_1"/>
    <property type="match status" value="1"/>
</dbReference>
<evidence type="ECO:0000256" key="5">
    <source>
        <dbReference type="SAM" id="Phobius"/>
    </source>
</evidence>
<accession>A0A6I2MKK7</accession>
<evidence type="ECO:0000256" key="3">
    <source>
        <dbReference type="ARBA" id="ARBA00022989"/>
    </source>
</evidence>
<organism evidence="7 8">
    <name type="scientific">Maribacter luteus</name>
    <dbReference type="NCBI Taxonomy" id="2594478"/>
    <lineage>
        <taxon>Bacteria</taxon>
        <taxon>Pseudomonadati</taxon>
        <taxon>Bacteroidota</taxon>
        <taxon>Flavobacteriia</taxon>
        <taxon>Flavobacteriales</taxon>
        <taxon>Flavobacteriaceae</taxon>
        <taxon>Maribacter</taxon>
    </lineage>
</organism>
<feature type="transmembrane region" description="Helical" evidence="5">
    <location>
        <begin position="278"/>
        <end position="300"/>
    </location>
</feature>
<dbReference type="Proteomes" id="UP000443153">
    <property type="component" value="Unassembled WGS sequence"/>
</dbReference>
<dbReference type="PROSITE" id="PS50850">
    <property type="entry name" value="MFS"/>
    <property type="match status" value="1"/>
</dbReference>
<comment type="caution">
    <text evidence="7">The sequence shown here is derived from an EMBL/GenBank/DDBJ whole genome shotgun (WGS) entry which is preliminary data.</text>
</comment>
<feature type="transmembrane region" description="Helical" evidence="5">
    <location>
        <begin position="238"/>
        <end position="258"/>
    </location>
</feature>
<dbReference type="SUPFAM" id="SSF103473">
    <property type="entry name" value="MFS general substrate transporter"/>
    <property type="match status" value="1"/>
</dbReference>
<dbReference type="InterPro" id="IPR000849">
    <property type="entry name" value="Sugar_P_transporter"/>
</dbReference>
<dbReference type="OrthoDB" id="9781156at2"/>
<gene>
    <name evidence="7" type="ORF">GJ691_00465</name>
</gene>
<dbReference type="CDD" id="cd17319">
    <property type="entry name" value="MFS_ExuT_GudP_like"/>
    <property type="match status" value="1"/>
</dbReference>
<reference evidence="7 8" key="1">
    <citation type="submission" date="2019-11" db="EMBL/GenBank/DDBJ databases">
        <title>Maribacter lutea sp. nov., a marine bacterium isolated from intertidal sand.</title>
        <authorList>
            <person name="Liu A."/>
        </authorList>
    </citation>
    <scope>NUCLEOTIDE SEQUENCE [LARGE SCALE GENOMIC DNA]</scope>
    <source>
        <strain evidence="7 8">RZ05</strain>
    </source>
</reference>
<keyword evidence="3 5" id="KW-1133">Transmembrane helix</keyword>
<evidence type="ECO:0000256" key="1">
    <source>
        <dbReference type="ARBA" id="ARBA00004141"/>
    </source>
</evidence>
<feature type="transmembrane region" description="Helical" evidence="5">
    <location>
        <begin position="81"/>
        <end position="100"/>
    </location>
</feature>
<dbReference type="RefSeq" id="WP_154362655.1">
    <property type="nucleotide sequence ID" value="NZ_CANMYZ010000001.1"/>
</dbReference>
<protein>
    <submittedName>
        <fullName evidence="7">MFS transporter</fullName>
    </submittedName>
</protein>
<evidence type="ECO:0000256" key="4">
    <source>
        <dbReference type="ARBA" id="ARBA00023136"/>
    </source>
</evidence>
<evidence type="ECO:0000313" key="8">
    <source>
        <dbReference type="Proteomes" id="UP000443153"/>
    </source>
</evidence>